<proteinExistence type="inferred from homology"/>
<feature type="signal peptide" evidence="5">
    <location>
        <begin position="1"/>
        <end position="22"/>
    </location>
</feature>
<comment type="caution">
    <text evidence="7">The sequence shown here is derived from an EMBL/GenBank/DDBJ whole genome shotgun (WGS) entry which is preliminary data.</text>
</comment>
<keyword evidence="2 4" id="KW-0378">Hydrolase</keyword>
<dbReference type="InterPro" id="IPR051801">
    <property type="entry name" value="GH28_Enzymes"/>
</dbReference>
<feature type="chain" id="PRO_5047375984" evidence="5">
    <location>
        <begin position="23"/>
        <end position="524"/>
    </location>
</feature>
<dbReference type="Pfam" id="PF12708">
    <property type="entry name" value="Pect-lyase_RHGA_epim"/>
    <property type="match status" value="1"/>
</dbReference>
<dbReference type="PANTHER" id="PTHR31339">
    <property type="entry name" value="PECTIN LYASE-RELATED"/>
    <property type="match status" value="1"/>
</dbReference>
<dbReference type="RefSeq" id="WP_311534396.1">
    <property type="nucleotide sequence ID" value="NZ_JAVRHQ010000007.1"/>
</dbReference>
<dbReference type="EMBL" id="JAVRHQ010000007">
    <property type="protein sequence ID" value="MDT0642766.1"/>
    <property type="molecule type" value="Genomic_DNA"/>
</dbReference>
<evidence type="ECO:0000256" key="2">
    <source>
        <dbReference type="ARBA" id="ARBA00022801"/>
    </source>
</evidence>
<dbReference type="InterPro" id="IPR006626">
    <property type="entry name" value="PbH1"/>
</dbReference>
<keyword evidence="8" id="KW-1185">Reference proteome</keyword>
<dbReference type="SMART" id="SM00710">
    <property type="entry name" value="PbH1"/>
    <property type="match status" value="6"/>
</dbReference>
<dbReference type="Proteomes" id="UP001262889">
    <property type="component" value="Unassembled WGS sequence"/>
</dbReference>
<evidence type="ECO:0000259" key="6">
    <source>
        <dbReference type="Pfam" id="PF12708"/>
    </source>
</evidence>
<evidence type="ECO:0000313" key="7">
    <source>
        <dbReference type="EMBL" id="MDT0642766.1"/>
    </source>
</evidence>
<accession>A0ABU3C8Z0</accession>
<dbReference type="PANTHER" id="PTHR31339:SF9">
    <property type="entry name" value="PLASMIN AND FIBRONECTIN-BINDING PROTEIN A"/>
    <property type="match status" value="1"/>
</dbReference>
<keyword evidence="5" id="KW-0732">Signal</keyword>
<reference evidence="7 8" key="1">
    <citation type="submission" date="2023-09" db="EMBL/GenBank/DDBJ databases">
        <authorList>
            <person name="Rey-Velasco X."/>
        </authorList>
    </citation>
    <scope>NUCLEOTIDE SEQUENCE [LARGE SCALE GENOMIC DNA]</scope>
    <source>
        <strain evidence="7 8">F363</strain>
    </source>
</reference>
<evidence type="ECO:0000256" key="1">
    <source>
        <dbReference type="ARBA" id="ARBA00008834"/>
    </source>
</evidence>
<evidence type="ECO:0000256" key="3">
    <source>
        <dbReference type="ARBA" id="ARBA00023295"/>
    </source>
</evidence>
<dbReference type="InterPro" id="IPR024535">
    <property type="entry name" value="RHGA/B-epi-like_pectate_lyase"/>
</dbReference>
<protein>
    <submittedName>
        <fullName evidence="7">Glycoside hydrolase family 28 protein</fullName>
    </submittedName>
</protein>
<evidence type="ECO:0000313" key="8">
    <source>
        <dbReference type="Proteomes" id="UP001262889"/>
    </source>
</evidence>
<evidence type="ECO:0000256" key="5">
    <source>
        <dbReference type="SAM" id="SignalP"/>
    </source>
</evidence>
<dbReference type="GO" id="GO:0016787">
    <property type="term" value="F:hydrolase activity"/>
    <property type="evidence" value="ECO:0007669"/>
    <property type="project" value="UniProtKB-KW"/>
</dbReference>
<gene>
    <name evidence="7" type="ORF">RM553_07970</name>
</gene>
<dbReference type="Gene3D" id="2.160.20.10">
    <property type="entry name" value="Single-stranded right-handed beta-helix, Pectin lyase-like"/>
    <property type="match status" value="1"/>
</dbReference>
<organism evidence="7 8">
    <name type="scientific">Autumnicola tepida</name>
    <dbReference type="NCBI Taxonomy" id="3075595"/>
    <lineage>
        <taxon>Bacteria</taxon>
        <taxon>Pseudomonadati</taxon>
        <taxon>Bacteroidota</taxon>
        <taxon>Flavobacteriia</taxon>
        <taxon>Flavobacteriales</taxon>
        <taxon>Flavobacteriaceae</taxon>
        <taxon>Autumnicola</taxon>
    </lineage>
</organism>
<dbReference type="InterPro" id="IPR000743">
    <property type="entry name" value="Glyco_hydro_28"/>
</dbReference>
<feature type="domain" description="Rhamnogalacturonase A/B/Epimerase-like pectate lyase" evidence="6">
    <location>
        <begin position="31"/>
        <end position="88"/>
    </location>
</feature>
<sequence>MKKVINFLMFISVFMFLQMVQAQEEYLHERIINIKDFKAVDDGSTLNTGAIQNAIDYASRQKSGATVLFEKGQYLSGTIELKSNVELYFQEGAVLLGSTNPENYRKVEVENVSTPEKTNDNSRLAFLIAENAKNIALSGKGTIDGQGRKVALTIDSLHHSGIKIDPNYDYGHMRPNETVRPKIIDFMLCDNVKVSGLRIKNSAGWVQSYEICNNVQIKDIAVESRAYWNNDGIGITDCTNVRITGCDVNSADDGIVIKSYYRDYINDSIYIGNCTIRSSASAVKFGTASYSGFKNITIENIEVYDTFRSAVALESVDGGIIENIQVSNITAKNTWNPIFVRLGHRGGEKPGIIRNVHFKNIDVEVPFGRPDVDYDMRGPEVKYSHNQFPAPITGIPGHPIENITFENIKISYPGRASKGMAYVPIYRLDQVKEKIKKYPEYTMFGELPSWGFYVRHTENVSMKNIKLSLRDSDFRPAFVFDDIRNLKLEDVVVPSSEKGQVVFKNVEEYEVDPKLKEELKVVKD</sequence>
<evidence type="ECO:0000256" key="4">
    <source>
        <dbReference type="RuleBase" id="RU361169"/>
    </source>
</evidence>
<name>A0ABU3C8Z0_9FLAO</name>
<dbReference type="SUPFAM" id="SSF51126">
    <property type="entry name" value="Pectin lyase-like"/>
    <property type="match status" value="1"/>
</dbReference>
<dbReference type="InterPro" id="IPR012334">
    <property type="entry name" value="Pectin_lyas_fold"/>
</dbReference>
<keyword evidence="3 4" id="KW-0326">Glycosidase</keyword>
<dbReference type="Pfam" id="PF00295">
    <property type="entry name" value="Glyco_hydro_28"/>
    <property type="match status" value="1"/>
</dbReference>
<comment type="similarity">
    <text evidence="1 4">Belongs to the glycosyl hydrolase 28 family.</text>
</comment>
<dbReference type="InterPro" id="IPR011050">
    <property type="entry name" value="Pectin_lyase_fold/virulence"/>
</dbReference>